<reference evidence="1 2" key="1">
    <citation type="submission" date="2016-08" db="EMBL/GenBank/DDBJ databases">
        <title>Genome sequence of Clavibacter michiganensis subsp. michiganensis strain CASJ007.</title>
        <authorList>
            <person name="Thapa S.P."/>
            <person name="Coaker G."/>
        </authorList>
    </citation>
    <scope>NUCLEOTIDE SEQUENCE [LARGE SCALE GENOMIC DNA]</scope>
    <source>
        <strain evidence="1">CASJ007</strain>
    </source>
</reference>
<keyword evidence="2" id="KW-1185">Reference proteome</keyword>
<dbReference type="AlphaFoldDB" id="A0A1Y3FGM6"/>
<dbReference type="Proteomes" id="UP000195062">
    <property type="component" value="Unassembled WGS sequence"/>
</dbReference>
<organism evidence="1 2">
    <name type="scientific">Clavibacter michiganensis subsp. michiganensis</name>
    <dbReference type="NCBI Taxonomy" id="33013"/>
    <lineage>
        <taxon>Bacteria</taxon>
        <taxon>Bacillati</taxon>
        <taxon>Actinomycetota</taxon>
        <taxon>Actinomycetes</taxon>
        <taxon>Micrococcales</taxon>
        <taxon>Microbacteriaceae</taxon>
        <taxon>Clavibacter</taxon>
    </lineage>
</organism>
<dbReference type="EMBL" id="MDHH01000003">
    <property type="protein sequence ID" value="OUE01496.1"/>
    <property type="molecule type" value="Genomic_DNA"/>
</dbReference>
<evidence type="ECO:0000313" key="2">
    <source>
        <dbReference type="Proteomes" id="UP000195062"/>
    </source>
</evidence>
<name>A0A1Y3FGM6_CLAMM</name>
<comment type="caution">
    <text evidence="1">The sequence shown here is derived from an EMBL/GenBank/DDBJ whole genome shotgun (WGS) entry which is preliminary data.</text>
</comment>
<proteinExistence type="predicted"/>
<evidence type="ECO:0000313" key="1">
    <source>
        <dbReference type="EMBL" id="OUE01496.1"/>
    </source>
</evidence>
<accession>A0A1Y3FGM6</accession>
<protein>
    <submittedName>
        <fullName evidence="1">Uncharacterized protein</fullName>
    </submittedName>
</protein>
<sequence length="165" mass="16396">MTATVMTDPASAARTVYAVLVCPLTGTPSTSHAYVLVVAAGVQRAVVARRRWPMTALPVMTGAGVAVNGAAAAVACSRRIIDAVVGAPSVAAGCTTLVPGAMTRAVDAAVPAVAASAGAAVGSTATSSVTPRLSPVTAAMSRARADAVRVPRVEARRTAEWCSPN</sequence>
<gene>
    <name evidence="1" type="ORF">CMMCAS07_14395</name>
</gene>
<dbReference type="RefSeq" id="WP_316289136.1">
    <property type="nucleotide sequence ID" value="NZ_JAVDJG010000044.1"/>
</dbReference>